<evidence type="ECO:0000256" key="2">
    <source>
        <dbReference type="ARBA" id="ARBA00022840"/>
    </source>
</evidence>
<evidence type="ECO:0000313" key="3">
    <source>
        <dbReference type="EMBL" id="MED6116618.1"/>
    </source>
</evidence>
<accession>A0ABU6QXM6</accession>
<dbReference type="Proteomes" id="UP001341840">
    <property type="component" value="Unassembled WGS sequence"/>
</dbReference>
<comment type="caution">
    <text evidence="3">The sequence shown here is derived from an EMBL/GenBank/DDBJ whole genome shotgun (WGS) entry which is preliminary data.</text>
</comment>
<dbReference type="InterPro" id="IPR029048">
    <property type="entry name" value="HSP70_C_sf"/>
</dbReference>
<dbReference type="SUPFAM" id="SSF100920">
    <property type="entry name" value="Heat shock protein 70kD (HSP70), peptide-binding domain"/>
    <property type="match status" value="1"/>
</dbReference>
<keyword evidence="1" id="KW-0547">Nucleotide-binding</keyword>
<proteinExistence type="predicted"/>
<dbReference type="Gene3D" id="2.60.34.10">
    <property type="entry name" value="Substrate Binding Domain Of DNAk, Chain A, domain 1"/>
    <property type="match status" value="1"/>
</dbReference>
<organism evidence="3 4">
    <name type="scientific">Stylosanthes scabra</name>
    <dbReference type="NCBI Taxonomy" id="79078"/>
    <lineage>
        <taxon>Eukaryota</taxon>
        <taxon>Viridiplantae</taxon>
        <taxon>Streptophyta</taxon>
        <taxon>Embryophyta</taxon>
        <taxon>Tracheophyta</taxon>
        <taxon>Spermatophyta</taxon>
        <taxon>Magnoliopsida</taxon>
        <taxon>eudicotyledons</taxon>
        <taxon>Gunneridae</taxon>
        <taxon>Pentapetalae</taxon>
        <taxon>rosids</taxon>
        <taxon>fabids</taxon>
        <taxon>Fabales</taxon>
        <taxon>Fabaceae</taxon>
        <taxon>Papilionoideae</taxon>
        <taxon>50 kb inversion clade</taxon>
        <taxon>dalbergioids sensu lato</taxon>
        <taxon>Dalbergieae</taxon>
        <taxon>Pterocarpus clade</taxon>
        <taxon>Stylosanthes</taxon>
    </lineage>
</organism>
<dbReference type="SUPFAM" id="SSF100934">
    <property type="entry name" value="Heat shock protein 70kD (HSP70), C-terminal subdomain"/>
    <property type="match status" value="1"/>
</dbReference>
<reference evidence="3 4" key="1">
    <citation type="journal article" date="2023" name="Plants (Basel)">
        <title>Bridging the Gap: Combining Genomics and Transcriptomics Approaches to Understand Stylosanthes scabra, an Orphan Legume from the Brazilian Caatinga.</title>
        <authorList>
            <person name="Ferreira-Neto J.R.C."/>
            <person name="da Silva M.D."/>
            <person name="Binneck E."/>
            <person name="de Melo N.F."/>
            <person name="da Silva R.H."/>
            <person name="de Melo A.L.T.M."/>
            <person name="Pandolfi V."/>
            <person name="Bustamante F.O."/>
            <person name="Brasileiro-Vidal A.C."/>
            <person name="Benko-Iseppon A.M."/>
        </authorList>
    </citation>
    <scope>NUCLEOTIDE SEQUENCE [LARGE SCALE GENOMIC DNA]</scope>
    <source>
        <tissue evidence="3">Leaves</tissue>
    </source>
</reference>
<dbReference type="InterPro" id="IPR013126">
    <property type="entry name" value="Hsp_70_fam"/>
</dbReference>
<evidence type="ECO:0000256" key="1">
    <source>
        <dbReference type="ARBA" id="ARBA00022741"/>
    </source>
</evidence>
<gene>
    <name evidence="3" type="ORF">PIB30_101899</name>
</gene>
<dbReference type="Gene3D" id="1.20.1270.10">
    <property type="match status" value="1"/>
</dbReference>
<keyword evidence="2" id="KW-0067">ATP-binding</keyword>
<dbReference type="InterPro" id="IPR029047">
    <property type="entry name" value="HSP70_peptide-bd_sf"/>
</dbReference>
<dbReference type="EMBL" id="JASCZI010003051">
    <property type="protein sequence ID" value="MED6116618.1"/>
    <property type="molecule type" value="Genomic_DNA"/>
</dbReference>
<protein>
    <recommendedName>
        <fullName evidence="5">Heat shock protein 70</fullName>
    </recommendedName>
</protein>
<keyword evidence="4" id="KW-1185">Reference proteome</keyword>
<name>A0ABU6QXM6_9FABA</name>
<evidence type="ECO:0008006" key="5">
    <source>
        <dbReference type="Google" id="ProtNLM"/>
    </source>
</evidence>
<dbReference type="PANTHER" id="PTHR19375">
    <property type="entry name" value="HEAT SHOCK PROTEIN 70KDA"/>
    <property type="match status" value="1"/>
</dbReference>
<sequence>MVPTKKEKLFTTTIDNQQSIRFPIYEGQRLMASDNNLLGSFALEIPPTRPRGEPNITVCFEIDSNGILQVSAEEKATGMIKKVSVESNKGRLTREEVERMVKDAEKYKAEDEEHRKKAEARNNLANLAYNMRNVVEHEGIGSEISAQDKERINNAVDYALKWVDESDFATLDEINEEGKRLSSVFNSINLKMNHKISVSTTAGVISAVCSLLQLFSQ</sequence>
<evidence type="ECO:0000313" key="4">
    <source>
        <dbReference type="Proteomes" id="UP001341840"/>
    </source>
</evidence>
<dbReference type="Pfam" id="PF00012">
    <property type="entry name" value="HSP70"/>
    <property type="match status" value="1"/>
</dbReference>